<dbReference type="Proteomes" id="UP000811246">
    <property type="component" value="Chromosome 1"/>
</dbReference>
<comment type="caution">
    <text evidence="1">The sequence shown here is derived from an EMBL/GenBank/DDBJ whole genome shotgun (WGS) entry which is preliminary data.</text>
</comment>
<evidence type="ECO:0000313" key="2">
    <source>
        <dbReference type="Proteomes" id="UP000811246"/>
    </source>
</evidence>
<dbReference type="AlphaFoldDB" id="A0A922G408"/>
<proteinExistence type="predicted"/>
<name>A0A922G408_CARIL</name>
<reference evidence="1" key="1">
    <citation type="submission" date="2021-01" db="EMBL/GenBank/DDBJ databases">
        <authorList>
            <person name="Lovell J.T."/>
            <person name="Bentley N."/>
            <person name="Bhattarai G."/>
            <person name="Jenkins J.W."/>
            <person name="Sreedasyam A."/>
            <person name="Alarcon Y."/>
            <person name="Bock C."/>
            <person name="Boston L."/>
            <person name="Carlson J."/>
            <person name="Cervantes K."/>
            <person name="Clermont K."/>
            <person name="Krom N."/>
            <person name="Kubenka K."/>
            <person name="Mamidi S."/>
            <person name="Mattison C."/>
            <person name="Monteros M."/>
            <person name="Pisani C."/>
            <person name="Plott C."/>
            <person name="Rajasekar S."/>
            <person name="Rhein H.S."/>
            <person name="Rohla C."/>
            <person name="Song M."/>
            <person name="Hilaire R.S."/>
            <person name="Shu S."/>
            <person name="Wells L."/>
            <person name="Wang X."/>
            <person name="Webber J."/>
            <person name="Heerema R.J."/>
            <person name="Klein P."/>
            <person name="Conner P."/>
            <person name="Grauke L."/>
            <person name="Grimwood J."/>
            <person name="Schmutz J."/>
            <person name="Randall J.J."/>
        </authorList>
    </citation>
    <scope>NUCLEOTIDE SEQUENCE</scope>
    <source>
        <tissue evidence="1">Leaf</tissue>
    </source>
</reference>
<sequence>MLVEVLREVGRGPAFPTPSPEKAMQPAFRLYREALQQRPYNQLSNVSLWENSRGKVGLLRTESILAVAQSKVGDGRGNASLNMGMEEGVLQELKAQVNAMPEKIAWLIRRAKEKRGMGLGLGLGHVLELPVGQGSGKLDGLKGKGLDLGPSPRKKWVDTGEVMQISAAEI</sequence>
<gene>
    <name evidence="1" type="ORF">I3842_01G105800</name>
</gene>
<dbReference type="EMBL" id="CM031825">
    <property type="protein sequence ID" value="KAG6730961.1"/>
    <property type="molecule type" value="Genomic_DNA"/>
</dbReference>
<protein>
    <submittedName>
        <fullName evidence="1">Uncharacterized protein</fullName>
    </submittedName>
</protein>
<accession>A0A922G408</accession>
<organism evidence="1 2">
    <name type="scientific">Carya illinoinensis</name>
    <name type="common">Pecan</name>
    <dbReference type="NCBI Taxonomy" id="32201"/>
    <lineage>
        <taxon>Eukaryota</taxon>
        <taxon>Viridiplantae</taxon>
        <taxon>Streptophyta</taxon>
        <taxon>Embryophyta</taxon>
        <taxon>Tracheophyta</taxon>
        <taxon>Spermatophyta</taxon>
        <taxon>Magnoliopsida</taxon>
        <taxon>eudicotyledons</taxon>
        <taxon>Gunneridae</taxon>
        <taxon>Pentapetalae</taxon>
        <taxon>rosids</taxon>
        <taxon>fabids</taxon>
        <taxon>Fagales</taxon>
        <taxon>Juglandaceae</taxon>
        <taxon>Carya</taxon>
    </lineage>
</organism>
<evidence type="ECO:0000313" key="1">
    <source>
        <dbReference type="EMBL" id="KAG6730961.1"/>
    </source>
</evidence>